<evidence type="ECO:0000313" key="2">
    <source>
        <dbReference type="WBParaSite" id="SPAL_0000114066.1"/>
    </source>
</evidence>
<accession>A0A0N5B4Z3</accession>
<dbReference type="WBParaSite" id="SPAL_0000114066.1">
    <property type="protein sequence ID" value="SPAL_0000114066.1"/>
    <property type="gene ID" value="SPAL_0000114066"/>
</dbReference>
<protein>
    <submittedName>
        <fullName evidence="2">TH1 domain-containing protein</fullName>
    </submittedName>
</protein>
<proteinExistence type="predicted"/>
<reference evidence="2" key="1">
    <citation type="submission" date="2017-02" db="UniProtKB">
        <authorList>
            <consortium name="WormBaseParasite"/>
        </authorList>
    </citation>
    <scope>IDENTIFICATION</scope>
</reference>
<dbReference type="AlphaFoldDB" id="A0A0N5B4Z3"/>
<organism evidence="1 2">
    <name type="scientific">Strongyloides papillosus</name>
    <name type="common">Intestinal threadworm</name>
    <dbReference type="NCBI Taxonomy" id="174720"/>
    <lineage>
        <taxon>Eukaryota</taxon>
        <taxon>Metazoa</taxon>
        <taxon>Ecdysozoa</taxon>
        <taxon>Nematoda</taxon>
        <taxon>Chromadorea</taxon>
        <taxon>Rhabditida</taxon>
        <taxon>Tylenchina</taxon>
        <taxon>Panagrolaimomorpha</taxon>
        <taxon>Strongyloidoidea</taxon>
        <taxon>Strongyloididae</taxon>
        <taxon>Strongyloides</taxon>
    </lineage>
</organism>
<sequence>MAIRAAIAGYNSSRKETIDKIKLAERKKWPLLINNIAQALNSVRNINELTPYDKFSTNIKNANPTIVYELSGALFKKFVNAEGHKVLRLKINTSIQISFTISSNIVAEPRLVTVVILTANELVNNLKSNCDNDSVKGSKKRLFKAISVLRSKHKISRKLKIRTKITVLDATISSRFKSEKKKSELDPDVTYDYFNTLAEPKKVINGCEWLKSNKWFLKDE</sequence>
<evidence type="ECO:0000313" key="1">
    <source>
        <dbReference type="Proteomes" id="UP000046392"/>
    </source>
</evidence>
<dbReference type="Proteomes" id="UP000046392">
    <property type="component" value="Unplaced"/>
</dbReference>
<name>A0A0N5B4Z3_STREA</name>
<keyword evidence="1" id="KW-1185">Reference proteome</keyword>